<dbReference type="AlphaFoldDB" id="A0AAV8PTC2"/>
<dbReference type="Gene3D" id="2.40.70.10">
    <property type="entry name" value="Acid Proteases"/>
    <property type="match status" value="1"/>
</dbReference>
<dbReference type="CDD" id="cd00303">
    <property type="entry name" value="retropepsin_like"/>
    <property type="match status" value="1"/>
</dbReference>
<dbReference type="Pfam" id="PF22909">
    <property type="entry name" value="Caulimovir_coat_dom"/>
    <property type="match status" value="1"/>
</dbReference>
<dbReference type="GO" id="GO:0016787">
    <property type="term" value="F:hydrolase activity"/>
    <property type="evidence" value="ECO:0007669"/>
    <property type="project" value="UniProtKB-KW"/>
</dbReference>
<dbReference type="InterPro" id="IPR001878">
    <property type="entry name" value="Znf_CCHC"/>
</dbReference>
<keyword evidence="3" id="KW-0175">Coiled coil</keyword>
<evidence type="ECO:0000256" key="2">
    <source>
        <dbReference type="PROSITE-ProRule" id="PRU00047"/>
    </source>
</evidence>
<feature type="domain" description="CCHC-type" evidence="4">
    <location>
        <begin position="600"/>
        <end position="614"/>
    </location>
</feature>
<dbReference type="InterPro" id="IPR010746">
    <property type="entry name" value="CYMV_Orf1"/>
</dbReference>
<dbReference type="Gene3D" id="3.10.10.10">
    <property type="entry name" value="HIV Type 1 Reverse Transcriptase, subunit A, domain 1"/>
    <property type="match status" value="1"/>
</dbReference>
<keyword evidence="2" id="KW-0479">Metal-binding</keyword>
<feature type="coiled-coil region" evidence="3">
    <location>
        <begin position="70"/>
        <end position="121"/>
    </location>
</feature>
<name>A0AAV8PTC2_ENSVE</name>
<dbReference type="SUPFAM" id="SSF57756">
    <property type="entry name" value="Retrovirus zinc finger-like domains"/>
    <property type="match status" value="1"/>
</dbReference>
<dbReference type="Gene3D" id="3.30.70.270">
    <property type="match status" value="1"/>
</dbReference>
<dbReference type="InterPro" id="IPR043128">
    <property type="entry name" value="Rev_trsase/Diguanyl_cyclase"/>
</dbReference>
<evidence type="ECO:0000313" key="6">
    <source>
        <dbReference type="Proteomes" id="UP001222027"/>
    </source>
</evidence>
<dbReference type="EMBL" id="JAQQAF010000009">
    <property type="protein sequence ID" value="KAJ8458737.1"/>
    <property type="molecule type" value="Genomic_DNA"/>
</dbReference>
<dbReference type="PANTHER" id="PTHR24559">
    <property type="entry name" value="TRANSPOSON TY3-I GAG-POL POLYPROTEIN"/>
    <property type="match status" value="1"/>
</dbReference>
<dbReference type="InterPro" id="IPR018061">
    <property type="entry name" value="Retropepsins"/>
</dbReference>
<dbReference type="PANTHER" id="PTHR24559:SF444">
    <property type="entry name" value="REVERSE TRANSCRIPTASE DOMAIN-CONTAINING PROTEIN"/>
    <property type="match status" value="1"/>
</dbReference>
<evidence type="ECO:0000256" key="1">
    <source>
        <dbReference type="ARBA" id="ARBA00022801"/>
    </source>
</evidence>
<organism evidence="5 6">
    <name type="scientific">Ensete ventricosum</name>
    <name type="common">Abyssinian banana</name>
    <name type="synonym">Musa ensete</name>
    <dbReference type="NCBI Taxonomy" id="4639"/>
    <lineage>
        <taxon>Eukaryota</taxon>
        <taxon>Viridiplantae</taxon>
        <taxon>Streptophyta</taxon>
        <taxon>Embryophyta</taxon>
        <taxon>Tracheophyta</taxon>
        <taxon>Spermatophyta</taxon>
        <taxon>Magnoliopsida</taxon>
        <taxon>Liliopsida</taxon>
        <taxon>Zingiberales</taxon>
        <taxon>Musaceae</taxon>
        <taxon>Ensete</taxon>
    </lineage>
</organism>
<evidence type="ECO:0000313" key="5">
    <source>
        <dbReference type="EMBL" id="KAJ8458737.1"/>
    </source>
</evidence>
<keyword evidence="2" id="KW-0862">Zinc</keyword>
<dbReference type="Pfam" id="PF07028">
    <property type="entry name" value="DUF1319"/>
    <property type="match status" value="1"/>
</dbReference>
<keyword evidence="1" id="KW-0378">Hydrolase</keyword>
<dbReference type="GO" id="GO:0003676">
    <property type="term" value="F:nucleic acid binding"/>
    <property type="evidence" value="ECO:0007669"/>
    <property type="project" value="InterPro"/>
</dbReference>
<dbReference type="InterPro" id="IPR053134">
    <property type="entry name" value="RNA-dir_DNA_polymerase"/>
</dbReference>
<dbReference type="InterPro" id="IPR021109">
    <property type="entry name" value="Peptidase_aspartic_dom_sf"/>
</dbReference>
<accession>A0AAV8PTC2</accession>
<protein>
    <recommendedName>
        <fullName evidence="4">CCHC-type domain-containing protein</fullName>
    </recommendedName>
</protein>
<dbReference type="GO" id="GO:0008270">
    <property type="term" value="F:zinc ion binding"/>
    <property type="evidence" value="ECO:0007669"/>
    <property type="project" value="UniProtKB-KW"/>
</dbReference>
<comment type="caution">
    <text evidence="5">The sequence shown here is derived from an EMBL/GenBank/DDBJ whole genome shotgun (WGS) entry which is preliminary data.</text>
</comment>
<gene>
    <name evidence="5" type="ORF">OPV22_031663</name>
</gene>
<sequence>MTQTFWEKELESWKNSHSLDKSRLDYLDLAEKDKVTNKDLAWNIQIFGYRSDLAGKVNLAATHVAKEKIIKELREDNIKLQNSVRACKSAINAQKSEIQSLKEAQNTVKKEVSELKEALFQRRPLSKKDVEELVLKISEQPKFIEQQTEADYPRRTLKNSVPMQPSSMNTSTRYDGSISIRFADYEASTSSKPPLYNQHDDEINSDEEHTIAVLTEETDEWLILANELGYDLSEDVPPEQSSESMVGDIEEEDAIISQFLDDLEPKEPNLNIAMLSEYPELKKIAELVNSSVTSDYRPPEVDMVGPAGYAPATSQQGWGANYPSTSRGNFRYKDPSGYFALPSAQQQNGSLLILSPNFDSKVFERWESTTLNHMADKSFATSEDKLIYLENLLGEMEKKTFQTWRMAYAAEYDLMRQQALGSNGTQNSISQIRRIFFLEDPKTGTTTSQDAAYKAIKSLICTDMSGIAIKRYMASYMDLAATSGRMWVSSELSDEFFTKLPNGLGDRVAKAFQEKFPGNTVGIPARVTFTQNYLEEICREAAYQRSLKNLDFCKEFPVPGYYKKPGYKYGRRKTTTYRGKPHKTHVRIDKRKHLKNRKCKCYACGEEGHYASECHNKKQYTDRVNIIENIALKDDEEIVSVGENEDEVSDIWSLSEGECNIEETAAMVFSIEEDTLIGKPGTWRTQVRVTKKEYDCTHAWDYGSKGYEKCRACAVQAREGERIKCRKCNMVICCMCSNYCFDITIPRERSFSTQHEEPKWKEIAKSLGDINRKLEKEKQALIEELNIALEQIKEFKQKEFPVAIAEVNEESMEVLEKENEWLREQLSQKNKELQEAKERINWLSQEKISVLTEEDEKVFSTSGRSGPRYNGLYNVKVGIEVEKEIKYLNAIVDTGATTCVVRESKVDKKMMEDSPVNVTLRGMNSTSKASKVIKQGKIWIGDQYFRTPRTFALDISLSEGIDMILGCNFIRALEGGVRIEGDTVTFYKLVTNIKTQREAHQVAAIEELDLNEDEYYDIALSEQEKAYINKEVVDSGTFKRLKELGYIGEEPLKHWQKNQVKCKLEIKNPDLAIEDRPLKHVTPKMKEQMKKHVDKLLELKVIRPSKSKHRTTAMIVESGTEVDPKTGQETRGKERLVFNYKRLNDNTEKDQYSLPGINTIIQRIGRSKIYSKFDLSTSLQACGQSLKVSVRERNHLQITPPDLKLSTAD</sequence>
<dbReference type="SMART" id="SM00343">
    <property type="entry name" value="ZnF_C2HC"/>
    <property type="match status" value="1"/>
</dbReference>
<dbReference type="Pfam" id="PF00077">
    <property type="entry name" value="RVP"/>
    <property type="match status" value="1"/>
</dbReference>
<dbReference type="InterPro" id="IPR036875">
    <property type="entry name" value="Znf_CCHC_sf"/>
</dbReference>
<feature type="coiled-coil region" evidence="3">
    <location>
        <begin position="764"/>
        <end position="846"/>
    </location>
</feature>
<evidence type="ECO:0000259" key="4">
    <source>
        <dbReference type="PROSITE" id="PS50158"/>
    </source>
</evidence>
<reference evidence="5 6" key="1">
    <citation type="submission" date="2022-12" db="EMBL/GenBank/DDBJ databases">
        <title>Chromosome-scale assembly of the Ensete ventricosum genome.</title>
        <authorList>
            <person name="Dussert Y."/>
            <person name="Stocks J."/>
            <person name="Wendawek A."/>
            <person name="Woldeyes F."/>
            <person name="Nichols R.A."/>
            <person name="Borrell J.S."/>
        </authorList>
    </citation>
    <scope>NUCLEOTIDE SEQUENCE [LARGE SCALE GENOMIC DNA]</scope>
    <source>
        <strain evidence="6">cv. Maze</strain>
        <tissue evidence="5">Seeds</tissue>
    </source>
</reference>
<evidence type="ECO:0000256" key="3">
    <source>
        <dbReference type="SAM" id="Coils"/>
    </source>
</evidence>
<keyword evidence="6" id="KW-1185">Reference proteome</keyword>
<dbReference type="PROSITE" id="PS50158">
    <property type="entry name" value="ZF_CCHC"/>
    <property type="match status" value="1"/>
</dbReference>
<dbReference type="InterPro" id="IPR043502">
    <property type="entry name" value="DNA/RNA_pol_sf"/>
</dbReference>
<proteinExistence type="predicted"/>
<keyword evidence="2" id="KW-0863">Zinc-finger</keyword>
<dbReference type="Gene3D" id="4.10.60.10">
    <property type="entry name" value="Zinc finger, CCHC-type"/>
    <property type="match status" value="1"/>
</dbReference>
<dbReference type="SUPFAM" id="SSF56672">
    <property type="entry name" value="DNA/RNA polymerases"/>
    <property type="match status" value="1"/>
</dbReference>
<dbReference type="SUPFAM" id="SSF50630">
    <property type="entry name" value="Acid proteases"/>
    <property type="match status" value="1"/>
</dbReference>
<dbReference type="Proteomes" id="UP001222027">
    <property type="component" value="Unassembled WGS sequence"/>
</dbReference>